<dbReference type="GeneID" id="3547072"/>
<gene>
    <name evidence="3" type="ORF">Tc00.1047053510575.160</name>
</gene>
<keyword evidence="2" id="KW-0812">Transmembrane</keyword>
<dbReference type="AlphaFoldDB" id="Q4DLV3"/>
<name>Q4DLV3_TRYCC</name>
<feature type="region of interest" description="Disordered" evidence="1">
    <location>
        <begin position="455"/>
        <end position="527"/>
    </location>
</feature>
<feature type="transmembrane region" description="Helical" evidence="2">
    <location>
        <begin position="31"/>
        <end position="51"/>
    </location>
</feature>
<keyword evidence="2" id="KW-0472">Membrane</keyword>
<keyword evidence="4" id="KW-1185">Reference proteome</keyword>
<reference evidence="3 4" key="1">
    <citation type="journal article" date="2005" name="Science">
        <title>The genome sequence of Trypanosoma cruzi, etiologic agent of Chagas disease.</title>
        <authorList>
            <person name="El-Sayed N.M."/>
            <person name="Myler P.J."/>
            <person name="Bartholomeu D.C."/>
            <person name="Nilsson D."/>
            <person name="Aggarwal G."/>
            <person name="Tran A.N."/>
            <person name="Ghedin E."/>
            <person name="Worthey E.A."/>
            <person name="Delcher A.L."/>
            <person name="Blandin G."/>
            <person name="Westenberger S.J."/>
            <person name="Caler E."/>
            <person name="Cerqueira G.C."/>
            <person name="Branche C."/>
            <person name="Haas B."/>
            <person name="Anupama A."/>
            <person name="Arner E."/>
            <person name="Aslund L."/>
            <person name="Attipoe P."/>
            <person name="Bontempi E."/>
            <person name="Bringaud F."/>
            <person name="Burton P."/>
            <person name="Cadag E."/>
            <person name="Campbell D.A."/>
            <person name="Carrington M."/>
            <person name="Crabtree J."/>
            <person name="Darban H."/>
            <person name="da Silveira J.F."/>
            <person name="de Jong P."/>
            <person name="Edwards K."/>
            <person name="Englund P.T."/>
            <person name="Fazelina G."/>
            <person name="Feldblyum T."/>
            <person name="Ferella M."/>
            <person name="Frasch A.C."/>
            <person name="Gull K."/>
            <person name="Horn D."/>
            <person name="Hou L."/>
            <person name="Huang Y."/>
            <person name="Kindlund E."/>
            <person name="Klingbeil M."/>
            <person name="Kluge S."/>
            <person name="Koo H."/>
            <person name="Lacerda D."/>
            <person name="Levin M.J."/>
            <person name="Lorenzi H."/>
            <person name="Louie T."/>
            <person name="Machado C.R."/>
            <person name="McCulloch R."/>
            <person name="McKenna A."/>
            <person name="Mizuno Y."/>
            <person name="Mottram J.C."/>
            <person name="Nelson S."/>
            <person name="Ochaya S."/>
            <person name="Osoegawa K."/>
            <person name="Pai G."/>
            <person name="Parsons M."/>
            <person name="Pentony M."/>
            <person name="Pettersson U."/>
            <person name="Pop M."/>
            <person name="Ramirez J.L."/>
            <person name="Rinta J."/>
            <person name="Robertson L."/>
            <person name="Salzberg S.L."/>
            <person name="Sanchez D.O."/>
            <person name="Seyler A."/>
            <person name="Sharma R."/>
            <person name="Shetty J."/>
            <person name="Simpson A.J."/>
            <person name="Sisk E."/>
            <person name="Tammi M.T."/>
            <person name="Tarleton R."/>
            <person name="Teixeira S."/>
            <person name="Van Aken S."/>
            <person name="Vogt C."/>
            <person name="Ward P.N."/>
            <person name="Wickstead B."/>
            <person name="Wortman J."/>
            <person name="White O."/>
            <person name="Fraser C.M."/>
            <person name="Stuart K.D."/>
            <person name="Andersson B."/>
        </authorList>
    </citation>
    <scope>NUCLEOTIDE SEQUENCE [LARGE SCALE GENOMIC DNA]</scope>
    <source>
        <strain evidence="3 4">CL Brener</strain>
    </source>
</reference>
<feature type="compositionally biased region" description="Basic residues" evidence="1">
    <location>
        <begin position="79"/>
        <end position="91"/>
    </location>
</feature>
<keyword evidence="2" id="KW-1133">Transmembrane helix</keyword>
<evidence type="ECO:0000313" key="3">
    <source>
        <dbReference type="EMBL" id="EAN93507.1"/>
    </source>
</evidence>
<dbReference type="InParanoid" id="Q4DLV3"/>
<organism evidence="3 4">
    <name type="scientific">Trypanosoma cruzi (strain CL Brener)</name>
    <dbReference type="NCBI Taxonomy" id="353153"/>
    <lineage>
        <taxon>Eukaryota</taxon>
        <taxon>Discoba</taxon>
        <taxon>Euglenozoa</taxon>
        <taxon>Kinetoplastea</taxon>
        <taxon>Metakinetoplastina</taxon>
        <taxon>Trypanosomatida</taxon>
        <taxon>Trypanosomatidae</taxon>
        <taxon>Trypanosoma</taxon>
        <taxon>Schizotrypanum</taxon>
    </lineage>
</organism>
<evidence type="ECO:0000313" key="4">
    <source>
        <dbReference type="Proteomes" id="UP000002296"/>
    </source>
</evidence>
<evidence type="ECO:0000256" key="2">
    <source>
        <dbReference type="SAM" id="Phobius"/>
    </source>
</evidence>
<comment type="caution">
    <text evidence="3">The sequence shown here is derived from an EMBL/GenBank/DDBJ whole genome shotgun (WGS) entry which is preliminary data.</text>
</comment>
<feature type="compositionally biased region" description="Low complexity" evidence="1">
    <location>
        <begin position="486"/>
        <end position="500"/>
    </location>
</feature>
<dbReference type="EMBL" id="AAHK01000344">
    <property type="protein sequence ID" value="EAN93507.1"/>
    <property type="molecule type" value="Genomic_DNA"/>
</dbReference>
<dbReference type="PaxDb" id="353153-Q4DLV3"/>
<feature type="region of interest" description="Disordered" evidence="1">
    <location>
        <begin position="181"/>
        <end position="201"/>
    </location>
</feature>
<dbReference type="KEGG" id="tcr:510575.160"/>
<accession>Q4DLV3</accession>
<feature type="region of interest" description="Disordered" evidence="1">
    <location>
        <begin position="72"/>
        <end position="96"/>
    </location>
</feature>
<evidence type="ECO:0000256" key="1">
    <source>
        <dbReference type="SAM" id="MobiDB-lite"/>
    </source>
</evidence>
<sequence length="611" mass="66249">MGWEGCGRTLILSGWQLHTHTHTHVRKKGELFAFLIFFFFFSWMDCSLTHVPTIDKGTAVRRERDLRLLSPAEKEDRVRRRKTKRKERRRANMPPGREERLKAYTTALGTKAYILHSTPFDGSYDGNTDGEKEDVPAGGMKCRSSASLGPCRNFTLRKPKLHGKDVLPPAAQRAFLGVKRKKADDAHFRSPSKNKSNSANTSYPSLSADFARFLPTTVVVPPLSTSVLPADARPASVRAAPDAGRASLGAAEVTVPSLLTENIASALRAPEKFNSADIPLLSFASSPHINYGRVADSFFCSADDHQEMVGNGFVYCPQCGVKLRHGAQVDYLPADCPVRHEREIGENEEGSNYCFLCGASMGVCPMPPHELREENSKEGNTLGGCWNRQLAETGMPKAAFLGPTNTMFEGIQAVKMPSVPTSAATTSTTAANFGERKGDERAIFRTEKLLESMPVDTTEAKAKKNAEWGGPAAGSLPVVTPPPIPLVTAAATSSKTAGKSMGSSPRHSEGKNQEKSTQASGPTYASLFDGGEETKMSFLTPQEGMLYTVGVPGVSCGLPHCALCEPFVKPPLPSVVSTQTHFLRDEAGRRDGANVCVVHNHYYQSISPHLV</sequence>
<dbReference type="RefSeq" id="XP_815358.1">
    <property type="nucleotide sequence ID" value="XM_810265.1"/>
</dbReference>
<protein>
    <submittedName>
        <fullName evidence="3">Uncharacterized protein</fullName>
    </submittedName>
</protein>
<proteinExistence type="predicted"/>
<dbReference type="Proteomes" id="UP000002296">
    <property type="component" value="Unassembled WGS sequence"/>
</dbReference>
<feature type="compositionally biased region" description="Polar residues" evidence="1">
    <location>
        <begin position="191"/>
        <end position="201"/>
    </location>
</feature>